<proteinExistence type="predicted"/>
<comment type="caution">
    <text evidence="2">The sequence shown here is derived from an EMBL/GenBank/DDBJ whole genome shotgun (WGS) entry which is preliminary data.</text>
</comment>
<organism evidence="2 3">
    <name type="scientific">Thalassiosira oceanica</name>
    <name type="common">Marine diatom</name>
    <dbReference type="NCBI Taxonomy" id="159749"/>
    <lineage>
        <taxon>Eukaryota</taxon>
        <taxon>Sar</taxon>
        <taxon>Stramenopiles</taxon>
        <taxon>Ochrophyta</taxon>
        <taxon>Bacillariophyta</taxon>
        <taxon>Coscinodiscophyceae</taxon>
        <taxon>Thalassiosirophycidae</taxon>
        <taxon>Thalassiosirales</taxon>
        <taxon>Thalassiosiraceae</taxon>
        <taxon>Thalassiosira</taxon>
    </lineage>
</organism>
<feature type="compositionally biased region" description="Basic and acidic residues" evidence="1">
    <location>
        <begin position="144"/>
        <end position="160"/>
    </location>
</feature>
<protein>
    <submittedName>
        <fullName evidence="2">Uncharacterized protein</fullName>
    </submittedName>
</protein>
<gene>
    <name evidence="2" type="ORF">THAOC_13815</name>
</gene>
<feature type="compositionally biased region" description="Basic and acidic residues" evidence="1">
    <location>
        <begin position="188"/>
        <end position="206"/>
    </location>
</feature>
<evidence type="ECO:0000313" key="2">
    <source>
        <dbReference type="EMBL" id="EJK65333.1"/>
    </source>
</evidence>
<feature type="region of interest" description="Disordered" evidence="1">
    <location>
        <begin position="1"/>
        <end position="212"/>
    </location>
</feature>
<feature type="compositionally biased region" description="Basic residues" evidence="1">
    <location>
        <begin position="1"/>
        <end position="10"/>
    </location>
</feature>
<feature type="non-terminal residue" evidence="2">
    <location>
        <position position="1"/>
    </location>
</feature>
<name>K0SGN9_THAOC</name>
<evidence type="ECO:0000313" key="3">
    <source>
        <dbReference type="Proteomes" id="UP000266841"/>
    </source>
</evidence>
<dbReference type="Proteomes" id="UP000266841">
    <property type="component" value="Unassembled WGS sequence"/>
</dbReference>
<feature type="compositionally biased region" description="Basic residues" evidence="1">
    <location>
        <begin position="122"/>
        <end position="134"/>
    </location>
</feature>
<keyword evidence="3" id="KW-1185">Reference proteome</keyword>
<sequence>PNSPVRRRPPVRPPGGRSAPDPRADRPLVPSSEGSSPRPRAGARPTPSRGVSERVPRRLGEDACRGAVAEEGRAVKDGCGRGGRSMAPRDPSFGEPGEEGPALARTKSRSVQRDAMHVPQRVQRRSTGRQRRRVVGRETIQAPRRAERRGTSPPTRDDLKGPPAVEGGGSDDDVEPRGRTKFVLPTARADDDRWAAVEEAGGERRHGGMSSV</sequence>
<reference evidence="2 3" key="1">
    <citation type="journal article" date="2012" name="Genome Biol.">
        <title>Genome and low-iron response of an oceanic diatom adapted to chronic iron limitation.</title>
        <authorList>
            <person name="Lommer M."/>
            <person name="Specht M."/>
            <person name="Roy A.S."/>
            <person name="Kraemer L."/>
            <person name="Andreson R."/>
            <person name="Gutowska M.A."/>
            <person name="Wolf J."/>
            <person name="Bergner S.V."/>
            <person name="Schilhabel M.B."/>
            <person name="Klostermeier U.C."/>
            <person name="Beiko R.G."/>
            <person name="Rosenstiel P."/>
            <person name="Hippler M."/>
            <person name="Laroche J."/>
        </authorList>
    </citation>
    <scope>NUCLEOTIDE SEQUENCE [LARGE SCALE GENOMIC DNA]</scope>
    <source>
        <strain evidence="2 3">CCMP1005</strain>
    </source>
</reference>
<evidence type="ECO:0000256" key="1">
    <source>
        <dbReference type="SAM" id="MobiDB-lite"/>
    </source>
</evidence>
<feature type="compositionally biased region" description="Basic and acidic residues" evidence="1">
    <location>
        <begin position="51"/>
        <end position="79"/>
    </location>
</feature>
<dbReference type="AlphaFoldDB" id="K0SGN9"/>
<dbReference type="EMBL" id="AGNL01015977">
    <property type="protein sequence ID" value="EJK65333.1"/>
    <property type="molecule type" value="Genomic_DNA"/>
</dbReference>
<accession>K0SGN9</accession>